<accession>A0A0K2ZC63</accession>
<dbReference type="EMBL" id="CXOJ01000003">
    <property type="protein sequence ID" value="CTP82791.1"/>
    <property type="molecule type" value="Genomic_DNA"/>
</dbReference>
<keyword evidence="3" id="KW-0460">Magnesium</keyword>
<keyword evidence="1" id="KW-0597">Phosphoprotein</keyword>
<dbReference type="PRINTS" id="PR00113">
    <property type="entry name" value="ALKPHPHTASE"/>
</dbReference>
<feature type="binding site" evidence="3">
    <location>
        <position position="344"/>
    </location>
    <ligand>
        <name>Mg(2+)</name>
        <dbReference type="ChEBI" id="CHEBI:18420"/>
    </ligand>
</feature>
<feature type="binding site" evidence="3">
    <location>
        <position position="353"/>
    </location>
    <ligand>
        <name>Zn(2+)</name>
        <dbReference type="ChEBI" id="CHEBI:29105"/>
        <label>1</label>
    </ligand>
</feature>
<keyword evidence="3" id="KW-0862">Zinc</keyword>
<evidence type="ECO:0000256" key="5">
    <source>
        <dbReference type="SAM" id="MobiDB-lite"/>
    </source>
</evidence>
<gene>
    <name evidence="7" type="ORF">XTPLMG730_0215</name>
</gene>
<keyword evidence="3" id="KW-0479">Metal-binding</keyword>
<dbReference type="RefSeq" id="WP_053836859.1">
    <property type="nucleotide sequence ID" value="NZ_CP076251.1"/>
</dbReference>
<evidence type="ECO:0000256" key="6">
    <source>
        <dbReference type="SAM" id="SignalP"/>
    </source>
</evidence>
<dbReference type="PROSITE" id="PS51257">
    <property type="entry name" value="PROKAR_LIPOPROTEIN"/>
    <property type="match status" value="1"/>
</dbReference>
<feature type="binding site" evidence="3">
    <location>
        <position position="189"/>
    </location>
    <ligand>
        <name>Mg(2+)</name>
        <dbReference type="ChEBI" id="CHEBI:18420"/>
    </ligand>
</feature>
<name>A0A0K2ZC63_9XANT</name>
<feature type="binding site" evidence="3">
    <location>
        <position position="390"/>
    </location>
    <ligand>
        <name>Zn(2+)</name>
        <dbReference type="ChEBI" id="CHEBI:29105"/>
        <label>2</label>
    </ligand>
</feature>
<comment type="cofactor">
    <cofactor evidence="3">
        <name>Zn(2+)</name>
        <dbReference type="ChEBI" id="CHEBI:29105"/>
    </cofactor>
    <text evidence="3">Binds 2 Zn(2+) ions.</text>
</comment>
<dbReference type="Pfam" id="PF00245">
    <property type="entry name" value="Alk_phosphatase"/>
    <property type="match status" value="1"/>
</dbReference>
<feature type="active site" description="Phosphoserine intermediate" evidence="2">
    <location>
        <position position="127"/>
    </location>
</feature>
<dbReference type="AlphaFoldDB" id="A0A0K2ZC63"/>
<dbReference type="CDD" id="cd16012">
    <property type="entry name" value="ALP"/>
    <property type="match status" value="1"/>
</dbReference>
<feature type="binding site" evidence="3">
    <location>
        <position position="497"/>
    </location>
    <ligand>
        <name>Zn(2+)</name>
        <dbReference type="ChEBI" id="CHEBI:29105"/>
        <label>2</label>
    </ligand>
</feature>
<proteinExistence type="inferred from homology"/>
<evidence type="ECO:0000256" key="2">
    <source>
        <dbReference type="PIRSR" id="PIRSR601952-1"/>
    </source>
</evidence>
<dbReference type="PANTHER" id="PTHR11596">
    <property type="entry name" value="ALKALINE PHOSPHATASE"/>
    <property type="match status" value="1"/>
</dbReference>
<protein>
    <submittedName>
        <fullName evidence="7">Alkaline phosphatase</fullName>
    </submittedName>
</protein>
<dbReference type="GO" id="GO:0004035">
    <property type="term" value="F:alkaline phosphatase activity"/>
    <property type="evidence" value="ECO:0007669"/>
    <property type="project" value="TreeGrafter"/>
</dbReference>
<sequence>MRYLVPAFAAASTLLLAACASAPRAPASAAIAPIVVPAVAHPGGETPDWWYRSGAAKAANNGAMRGKAKNVILFLGDGMSLTTVAAARILDGQRKGASGEENQLSWEAFPATALSKTYNTDSQTPDSAGTMTSITTGVKTHMGGIGVSSGKREACADSLGKRLLTWLELADSAGLNTGIVTTTRLTHATPAATYAHTPERNWESDTDLPEKAVAEGCRDIAQQMVSARYGRGPQVMLAGGRSQFTTVEQRDPEYDDKVGLRLDGRDLIGEWRQRHPQGAYVWNRGQLEAAQNAPALLGLFEPDHMQFDHDRDHSEAGDPSLAEMTRAAIRTLSRGKDGYVLMVEGGRIDHAHHAGNAYRALDETIALSQAVQAAAEATSAEDTLIIVTADHSHTLNFVGYPQRGNPILGKVRGTSGEDANTGELALDGNGQPYATLSYANGPGYTGASNQQPAGAKQFPHAPSSFEPVKGRPDLTHVDTERPDFMQEALVPTKAETHGGDDVGIWARGPGSDAFRGSLEENVIYHVIVQATPKLRGRLCQAGTCNGDGVPVQLPKPDAFVADAASATASAK</sequence>
<dbReference type="GO" id="GO:0046872">
    <property type="term" value="F:metal ion binding"/>
    <property type="evidence" value="ECO:0007669"/>
    <property type="project" value="UniProtKB-KW"/>
</dbReference>
<feature type="chain" id="PRO_5005492085" evidence="6">
    <location>
        <begin position="30"/>
        <end position="571"/>
    </location>
</feature>
<feature type="binding site" evidence="3">
    <location>
        <position position="77"/>
    </location>
    <ligand>
        <name>Zn(2+)</name>
        <dbReference type="ChEBI" id="CHEBI:29105"/>
        <label>2</label>
    </ligand>
</feature>
<evidence type="ECO:0000256" key="3">
    <source>
        <dbReference type="PIRSR" id="PIRSR601952-2"/>
    </source>
</evidence>
<feature type="binding site" evidence="3">
    <location>
        <position position="349"/>
    </location>
    <ligand>
        <name>Zn(2+)</name>
        <dbReference type="ChEBI" id="CHEBI:29105"/>
        <label>1</label>
    </ligand>
</feature>
<comment type="cofactor">
    <cofactor evidence="3">
        <name>Mg(2+)</name>
        <dbReference type="ChEBI" id="CHEBI:18420"/>
    </cofactor>
    <text evidence="3">Binds 1 Mg(2+) ion.</text>
</comment>
<dbReference type="PANTHER" id="PTHR11596:SF5">
    <property type="entry name" value="ALKALINE PHOSPHATASE"/>
    <property type="match status" value="1"/>
</dbReference>
<dbReference type="Proteomes" id="UP000045978">
    <property type="component" value="Unassembled WGS sequence"/>
</dbReference>
<comment type="similarity">
    <text evidence="4">Belongs to the alkaline phosphatase family.</text>
</comment>
<dbReference type="SUPFAM" id="SSF53649">
    <property type="entry name" value="Alkaline phosphatase-like"/>
    <property type="match status" value="1"/>
</dbReference>
<feature type="signal peptide" evidence="6">
    <location>
        <begin position="1"/>
        <end position="29"/>
    </location>
</feature>
<evidence type="ECO:0000313" key="7">
    <source>
        <dbReference type="EMBL" id="CTP82791.1"/>
    </source>
</evidence>
<evidence type="ECO:0000256" key="1">
    <source>
        <dbReference type="ARBA" id="ARBA00022553"/>
    </source>
</evidence>
<dbReference type="InterPro" id="IPR017850">
    <property type="entry name" value="Alkaline_phosphatase_core_sf"/>
</dbReference>
<keyword evidence="6" id="KW-0732">Signal</keyword>
<dbReference type="Gene3D" id="3.40.720.10">
    <property type="entry name" value="Alkaline Phosphatase, subunit A"/>
    <property type="match status" value="1"/>
</dbReference>
<dbReference type="InterPro" id="IPR001952">
    <property type="entry name" value="Alkaline_phosphatase"/>
</dbReference>
<feature type="binding site" evidence="3">
    <location>
        <position position="187"/>
    </location>
    <ligand>
        <name>Mg(2+)</name>
        <dbReference type="ChEBI" id="CHEBI:18420"/>
    </ligand>
</feature>
<feature type="binding site" evidence="3">
    <location>
        <position position="77"/>
    </location>
    <ligand>
        <name>Mg(2+)</name>
        <dbReference type="ChEBI" id="CHEBI:18420"/>
    </ligand>
</feature>
<dbReference type="SMART" id="SM00098">
    <property type="entry name" value="alkPPc"/>
    <property type="match status" value="1"/>
</dbReference>
<evidence type="ECO:0000256" key="4">
    <source>
        <dbReference type="RuleBase" id="RU003946"/>
    </source>
</evidence>
<feature type="binding site" evidence="3">
    <location>
        <position position="391"/>
    </location>
    <ligand>
        <name>Zn(2+)</name>
        <dbReference type="ChEBI" id="CHEBI:29105"/>
        <label>2</label>
    </ligand>
</feature>
<reference evidence="7 8" key="1">
    <citation type="submission" date="2015-07" db="EMBL/GenBank/DDBJ databases">
        <authorList>
            <person name="Noorani M."/>
        </authorList>
    </citation>
    <scope>NUCLEOTIDE SEQUENCE [LARGE SCALE GENOMIC DNA]</scope>
    <source>
        <strain evidence="7">LMG730</strain>
    </source>
</reference>
<organism evidence="7 8">
    <name type="scientific">Xanthomonas graminis pv. phlei</name>
    <dbReference type="NCBI Taxonomy" id="487906"/>
    <lineage>
        <taxon>Bacteria</taxon>
        <taxon>Pseudomonadati</taxon>
        <taxon>Pseudomonadota</taxon>
        <taxon>Gammaproteobacteria</taxon>
        <taxon>Lysobacterales</taxon>
        <taxon>Lysobacteraceae</taxon>
        <taxon>Xanthomonas</taxon>
        <taxon>Xanthomonas translucens group</taxon>
        <taxon>Xanthomonas graminis</taxon>
    </lineage>
</organism>
<evidence type="ECO:0000313" key="8">
    <source>
        <dbReference type="Proteomes" id="UP000045978"/>
    </source>
</evidence>
<feature type="region of interest" description="Disordered" evidence="5">
    <location>
        <begin position="443"/>
        <end position="473"/>
    </location>
</feature>